<sequence length="88" mass="10201">MEQQPQFPVLAQRLEIAFQLTELERLLGWGEDVQDEINALQQQMQQLLQQLQNLAPPAAGRRAHSEPPRRRYGDDDDGAPRFRHRSAQ</sequence>
<keyword evidence="3" id="KW-1185">Reference proteome</keyword>
<organism evidence="2 3">
    <name type="scientific">Heterodera schachtii</name>
    <name type="common">Sugarbeet cyst nematode worm</name>
    <name type="synonym">Tylenchus schachtii</name>
    <dbReference type="NCBI Taxonomy" id="97005"/>
    <lineage>
        <taxon>Eukaryota</taxon>
        <taxon>Metazoa</taxon>
        <taxon>Ecdysozoa</taxon>
        <taxon>Nematoda</taxon>
        <taxon>Chromadorea</taxon>
        <taxon>Rhabditida</taxon>
        <taxon>Tylenchina</taxon>
        <taxon>Tylenchomorpha</taxon>
        <taxon>Tylenchoidea</taxon>
        <taxon>Heteroderidae</taxon>
        <taxon>Heteroderinae</taxon>
        <taxon>Heterodera</taxon>
    </lineage>
</organism>
<proteinExistence type="predicted"/>
<evidence type="ECO:0000256" key="1">
    <source>
        <dbReference type="SAM" id="MobiDB-lite"/>
    </source>
</evidence>
<gene>
    <name evidence="2" type="ORF">niasHS_002127</name>
</gene>
<feature type="region of interest" description="Disordered" evidence="1">
    <location>
        <begin position="54"/>
        <end position="88"/>
    </location>
</feature>
<feature type="compositionally biased region" description="Basic and acidic residues" evidence="1">
    <location>
        <begin position="63"/>
        <end position="73"/>
    </location>
</feature>
<reference evidence="2 3" key="1">
    <citation type="submission" date="2024-10" db="EMBL/GenBank/DDBJ databases">
        <authorList>
            <person name="Kim D."/>
        </authorList>
    </citation>
    <scope>NUCLEOTIDE SEQUENCE [LARGE SCALE GENOMIC DNA]</scope>
    <source>
        <strain evidence="2">Taebaek</strain>
    </source>
</reference>
<comment type="caution">
    <text evidence="2">The sequence shown here is derived from an EMBL/GenBank/DDBJ whole genome shotgun (WGS) entry which is preliminary data.</text>
</comment>
<evidence type="ECO:0000313" key="2">
    <source>
        <dbReference type="EMBL" id="KAL3104100.1"/>
    </source>
</evidence>
<accession>A0ABD2KMC7</accession>
<evidence type="ECO:0000313" key="3">
    <source>
        <dbReference type="Proteomes" id="UP001620645"/>
    </source>
</evidence>
<dbReference type="EMBL" id="JBICCN010000007">
    <property type="protein sequence ID" value="KAL3104100.1"/>
    <property type="molecule type" value="Genomic_DNA"/>
</dbReference>
<dbReference type="Proteomes" id="UP001620645">
    <property type="component" value="Unassembled WGS sequence"/>
</dbReference>
<name>A0ABD2KMC7_HETSC</name>
<protein>
    <submittedName>
        <fullName evidence="2">Uncharacterized protein</fullName>
    </submittedName>
</protein>
<dbReference type="AlphaFoldDB" id="A0ABD2KMC7"/>